<accession>A0ABD0XA36</accession>
<evidence type="ECO:0000256" key="2">
    <source>
        <dbReference type="ARBA" id="ARBA00022801"/>
    </source>
</evidence>
<dbReference type="Pfam" id="PF00561">
    <property type="entry name" value="Abhydrolase_1"/>
    <property type="match status" value="1"/>
</dbReference>
<sequence length="333" mass="37161">MITILKGVRRIMTTATMAKSVSEFNMPVPWGEIKGKVWGPEHGRPILCLHGWADNCGTFNTLIPLLPKECKYVAVDLPGHGFSSHRPPGVFYTFPAYVADVRRVIEALQWKRFSVIGHSMGGNIAVMFSALYPEMVDSLILLDSYGSFPTDSKELGKVTREGIEGMLQFEKKTNEKTEKVYTYENALIRLMAANPSLSESSTRTLLERGLIHVEGGVMFTRDHRIHLNNIARSILEQSLALQSKIQARVLVVLAADGFEKMFAEPEQKECFSKLLKCFTDQKGRVVKVPGDHHVHLNTPENVAQIVTDFLREGSSSQNQAIAEDTQSAKSELL</sequence>
<dbReference type="EMBL" id="JAGEUA010000002">
    <property type="protein sequence ID" value="KAL1005833.1"/>
    <property type="molecule type" value="Genomic_DNA"/>
</dbReference>
<gene>
    <name evidence="4" type="ORF">UPYG_G00064520</name>
</gene>
<evidence type="ECO:0000256" key="1">
    <source>
        <dbReference type="ARBA" id="ARBA00008645"/>
    </source>
</evidence>
<dbReference type="InterPro" id="IPR050266">
    <property type="entry name" value="AB_hydrolase_sf"/>
</dbReference>
<name>A0ABD0XA36_UMBPY</name>
<dbReference type="Gene3D" id="3.40.50.1820">
    <property type="entry name" value="alpha/beta hydrolase"/>
    <property type="match status" value="1"/>
</dbReference>
<comment type="similarity">
    <text evidence="1">Belongs to the AB hydrolase superfamily.</text>
</comment>
<feature type="domain" description="AB hydrolase-1" evidence="3">
    <location>
        <begin position="45"/>
        <end position="168"/>
    </location>
</feature>
<proteinExistence type="inferred from homology"/>
<evidence type="ECO:0000313" key="4">
    <source>
        <dbReference type="EMBL" id="KAL1005833.1"/>
    </source>
</evidence>
<evidence type="ECO:0000259" key="3">
    <source>
        <dbReference type="Pfam" id="PF00561"/>
    </source>
</evidence>
<dbReference type="PANTHER" id="PTHR43798:SF14">
    <property type="entry name" value="SERINE HYDROLASE-LIKE PROTEIN DDB_G0286239"/>
    <property type="match status" value="1"/>
</dbReference>
<dbReference type="Proteomes" id="UP001557470">
    <property type="component" value="Unassembled WGS sequence"/>
</dbReference>
<dbReference type="PANTHER" id="PTHR43798">
    <property type="entry name" value="MONOACYLGLYCEROL LIPASE"/>
    <property type="match status" value="1"/>
</dbReference>
<comment type="caution">
    <text evidence="4">The sequence shown here is derived from an EMBL/GenBank/DDBJ whole genome shotgun (WGS) entry which is preliminary data.</text>
</comment>
<reference evidence="4 5" key="1">
    <citation type="submission" date="2024-06" db="EMBL/GenBank/DDBJ databases">
        <authorList>
            <person name="Pan Q."/>
            <person name="Wen M."/>
            <person name="Jouanno E."/>
            <person name="Zahm M."/>
            <person name="Klopp C."/>
            <person name="Cabau C."/>
            <person name="Louis A."/>
            <person name="Berthelot C."/>
            <person name="Parey E."/>
            <person name="Roest Crollius H."/>
            <person name="Montfort J."/>
            <person name="Robinson-Rechavi M."/>
            <person name="Bouchez O."/>
            <person name="Lampietro C."/>
            <person name="Lopez Roques C."/>
            <person name="Donnadieu C."/>
            <person name="Postlethwait J."/>
            <person name="Bobe J."/>
            <person name="Verreycken H."/>
            <person name="Guiguen Y."/>
        </authorList>
    </citation>
    <scope>NUCLEOTIDE SEQUENCE [LARGE SCALE GENOMIC DNA]</scope>
    <source>
        <strain evidence="4">Up_M1</strain>
        <tissue evidence="4">Testis</tissue>
    </source>
</reference>
<dbReference type="AlphaFoldDB" id="A0ABD0XA36"/>
<keyword evidence="2" id="KW-0378">Hydrolase</keyword>
<keyword evidence="5" id="KW-1185">Reference proteome</keyword>
<protein>
    <recommendedName>
        <fullName evidence="3">AB hydrolase-1 domain-containing protein</fullName>
    </recommendedName>
</protein>
<dbReference type="PRINTS" id="PR00111">
    <property type="entry name" value="ABHYDROLASE"/>
</dbReference>
<dbReference type="SUPFAM" id="SSF53474">
    <property type="entry name" value="alpha/beta-Hydrolases"/>
    <property type="match status" value="1"/>
</dbReference>
<dbReference type="InterPro" id="IPR029058">
    <property type="entry name" value="AB_hydrolase_fold"/>
</dbReference>
<dbReference type="InterPro" id="IPR000073">
    <property type="entry name" value="AB_hydrolase_1"/>
</dbReference>
<organism evidence="4 5">
    <name type="scientific">Umbra pygmaea</name>
    <name type="common">Eastern mudminnow</name>
    <dbReference type="NCBI Taxonomy" id="75934"/>
    <lineage>
        <taxon>Eukaryota</taxon>
        <taxon>Metazoa</taxon>
        <taxon>Chordata</taxon>
        <taxon>Craniata</taxon>
        <taxon>Vertebrata</taxon>
        <taxon>Euteleostomi</taxon>
        <taxon>Actinopterygii</taxon>
        <taxon>Neopterygii</taxon>
        <taxon>Teleostei</taxon>
        <taxon>Protacanthopterygii</taxon>
        <taxon>Esociformes</taxon>
        <taxon>Umbridae</taxon>
        <taxon>Umbra</taxon>
    </lineage>
</organism>
<dbReference type="GO" id="GO:0016787">
    <property type="term" value="F:hydrolase activity"/>
    <property type="evidence" value="ECO:0007669"/>
    <property type="project" value="UniProtKB-KW"/>
</dbReference>
<evidence type="ECO:0000313" key="5">
    <source>
        <dbReference type="Proteomes" id="UP001557470"/>
    </source>
</evidence>